<dbReference type="Gene3D" id="1.20.120.550">
    <property type="entry name" value="Membrane associated eicosanoid/glutathione metabolism-like domain"/>
    <property type="match status" value="1"/>
</dbReference>
<dbReference type="Pfam" id="PF01124">
    <property type="entry name" value="MAPEG"/>
    <property type="match status" value="1"/>
</dbReference>
<organism evidence="5 6">
    <name type="scientific">Zasmidium cellare ATCC 36951</name>
    <dbReference type="NCBI Taxonomy" id="1080233"/>
    <lineage>
        <taxon>Eukaryota</taxon>
        <taxon>Fungi</taxon>
        <taxon>Dikarya</taxon>
        <taxon>Ascomycota</taxon>
        <taxon>Pezizomycotina</taxon>
        <taxon>Dothideomycetes</taxon>
        <taxon>Dothideomycetidae</taxon>
        <taxon>Mycosphaerellales</taxon>
        <taxon>Mycosphaerellaceae</taxon>
        <taxon>Zasmidium</taxon>
    </lineage>
</organism>
<dbReference type="Proteomes" id="UP000799537">
    <property type="component" value="Unassembled WGS sequence"/>
</dbReference>
<keyword evidence="4" id="KW-0472">Membrane</keyword>
<evidence type="ECO:0000313" key="5">
    <source>
        <dbReference type="EMBL" id="KAF2165487.1"/>
    </source>
</evidence>
<dbReference type="OrthoDB" id="4456959at2759"/>
<reference evidence="5" key="1">
    <citation type="journal article" date="2020" name="Stud. Mycol.">
        <title>101 Dothideomycetes genomes: a test case for predicting lifestyles and emergence of pathogens.</title>
        <authorList>
            <person name="Haridas S."/>
            <person name="Albert R."/>
            <person name="Binder M."/>
            <person name="Bloem J."/>
            <person name="Labutti K."/>
            <person name="Salamov A."/>
            <person name="Andreopoulos B."/>
            <person name="Baker S."/>
            <person name="Barry K."/>
            <person name="Bills G."/>
            <person name="Bluhm B."/>
            <person name="Cannon C."/>
            <person name="Castanera R."/>
            <person name="Culley D."/>
            <person name="Daum C."/>
            <person name="Ezra D."/>
            <person name="Gonzalez J."/>
            <person name="Henrissat B."/>
            <person name="Kuo A."/>
            <person name="Liang C."/>
            <person name="Lipzen A."/>
            <person name="Lutzoni F."/>
            <person name="Magnuson J."/>
            <person name="Mondo S."/>
            <person name="Nolan M."/>
            <person name="Ohm R."/>
            <person name="Pangilinan J."/>
            <person name="Park H.-J."/>
            <person name="Ramirez L."/>
            <person name="Alfaro M."/>
            <person name="Sun H."/>
            <person name="Tritt A."/>
            <person name="Yoshinaga Y."/>
            <person name="Zwiers L.-H."/>
            <person name="Turgeon B."/>
            <person name="Goodwin S."/>
            <person name="Spatafora J."/>
            <person name="Crous P."/>
            <person name="Grigoriev I."/>
        </authorList>
    </citation>
    <scope>NUCLEOTIDE SEQUENCE</scope>
    <source>
        <strain evidence="5">ATCC 36951</strain>
    </source>
</reference>
<evidence type="ECO:0000256" key="1">
    <source>
        <dbReference type="ARBA" id="ARBA00004370"/>
    </source>
</evidence>
<evidence type="ECO:0000313" key="6">
    <source>
        <dbReference type="Proteomes" id="UP000799537"/>
    </source>
</evidence>
<name>A0A6A6CE39_ZASCE</name>
<accession>A0A6A6CE39</accession>
<dbReference type="SUPFAM" id="SSF161084">
    <property type="entry name" value="MAPEG domain-like"/>
    <property type="match status" value="1"/>
</dbReference>
<dbReference type="RefSeq" id="XP_033666376.1">
    <property type="nucleotide sequence ID" value="XM_033810646.1"/>
</dbReference>
<dbReference type="AlphaFoldDB" id="A0A6A6CE39"/>
<keyword evidence="6" id="KW-1185">Reference proteome</keyword>
<protein>
    <submittedName>
        <fullName evidence="5">Uncharacterized protein</fullName>
    </submittedName>
</protein>
<dbReference type="InterPro" id="IPR023352">
    <property type="entry name" value="MAPEG-like_dom_sf"/>
</dbReference>
<dbReference type="EMBL" id="ML993600">
    <property type="protein sequence ID" value="KAF2165487.1"/>
    <property type="molecule type" value="Genomic_DNA"/>
</dbReference>
<proteinExistence type="predicted"/>
<evidence type="ECO:0000256" key="4">
    <source>
        <dbReference type="ARBA" id="ARBA00023136"/>
    </source>
</evidence>
<comment type="subcellular location">
    <subcellularLocation>
        <location evidence="1">Membrane</location>
    </subcellularLocation>
</comment>
<gene>
    <name evidence="5" type="ORF">M409DRAFT_36950</name>
</gene>
<keyword evidence="2" id="KW-0812">Transmembrane</keyword>
<evidence type="ECO:0000256" key="2">
    <source>
        <dbReference type="ARBA" id="ARBA00022692"/>
    </source>
</evidence>
<dbReference type="GO" id="GO:0016020">
    <property type="term" value="C:membrane"/>
    <property type="evidence" value="ECO:0007669"/>
    <property type="project" value="UniProtKB-SubCell"/>
</dbReference>
<dbReference type="GeneID" id="54563918"/>
<sequence>MYATRLPAMEKYGVAPNGETVTEDLKTKIPPHIRWQAENYNHLHEQPTVFYAVALSLALIGDSHPYTVYAAWGYTGLRIIHSLIHATVNKVMARFSVFGTSSVVVAGLTARLAQLVF</sequence>
<evidence type="ECO:0000256" key="3">
    <source>
        <dbReference type="ARBA" id="ARBA00022989"/>
    </source>
</evidence>
<dbReference type="InterPro" id="IPR001129">
    <property type="entry name" value="Membr-assoc_MAPEG"/>
</dbReference>
<keyword evidence="3" id="KW-1133">Transmembrane helix</keyword>